<dbReference type="Proteomes" id="UP001224775">
    <property type="component" value="Unassembled WGS sequence"/>
</dbReference>
<dbReference type="Pfam" id="PF13191">
    <property type="entry name" value="AAA_16"/>
    <property type="match status" value="1"/>
</dbReference>
<protein>
    <submittedName>
        <fullName evidence="2">AAA ATPase</fullName>
    </submittedName>
</protein>
<gene>
    <name evidence="2" type="ORF">QTG54_010599</name>
</gene>
<dbReference type="SUPFAM" id="SSF52540">
    <property type="entry name" value="P-loop containing nucleoside triphosphate hydrolases"/>
    <property type="match status" value="1"/>
</dbReference>
<proteinExistence type="predicted"/>
<organism evidence="2 3">
    <name type="scientific">Skeletonema marinoi</name>
    <dbReference type="NCBI Taxonomy" id="267567"/>
    <lineage>
        <taxon>Eukaryota</taxon>
        <taxon>Sar</taxon>
        <taxon>Stramenopiles</taxon>
        <taxon>Ochrophyta</taxon>
        <taxon>Bacillariophyta</taxon>
        <taxon>Coscinodiscophyceae</taxon>
        <taxon>Thalassiosirophycidae</taxon>
        <taxon>Thalassiosirales</taxon>
        <taxon>Skeletonemataceae</taxon>
        <taxon>Skeletonema</taxon>
        <taxon>Skeletonema marinoi-dohrnii complex</taxon>
    </lineage>
</organism>
<keyword evidence="3" id="KW-1185">Reference proteome</keyword>
<feature type="domain" description="Orc1-like AAA ATPase" evidence="1">
    <location>
        <begin position="333"/>
        <end position="512"/>
    </location>
</feature>
<dbReference type="PANTHER" id="PTHR43642">
    <property type="entry name" value="HYBRID SIGNAL TRANSDUCTION HISTIDINE KINASE G"/>
    <property type="match status" value="1"/>
</dbReference>
<accession>A0AAD9DA64</accession>
<name>A0AAD9DA64_9STRA</name>
<evidence type="ECO:0000313" key="3">
    <source>
        <dbReference type="Proteomes" id="UP001224775"/>
    </source>
</evidence>
<dbReference type="InterPro" id="IPR011990">
    <property type="entry name" value="TPR-like_helical_dom_sf"/>
</dbReference>
<reference evidence="2" key="1">
    <citation type="submission" date="2023-06" db="EMBL/GenBank/DDBJ databases">
        <title>Survivors Of The Sea: Transcriptome response of Skeletonema marinoi to long-term dormancy.</title>
        <authorList>
            <person name="Pinder M.I.M."/>
            <person name="Kourtchenko O."/>
            <person name="Robertson E.K."/>
            <person name="Larsson T."/>
            <person name="Maumus F."/>
            <person name="Osuna-Cruz C.M."/>
            <person name="Vancaester E."/>
            <person name="Stenow R."/>
            <person name="Vandepoele K."/>
            <person name="Ploug H."/>
            <person name="Bruchert V."/>
            <person name="Godhe A."/>
            <person name="Topel M."/>
        </authorList>
    </citation>
    <scope>NUCLEOTIDE SEQUENCE</scope>
    <source>
        <strain evidence="2">R05AC</strain>
    </source>
</reference>
<dbReference type="InterPro" id="IPR027417">
    <property type="entry name" value="P-loop_NTPase"/>
</dbReference>
<comment type="caution">
    <text evidence="2">The sequence shown here is derived from an EMBL/GenBank/DDBJ whole genome shotgun (WGS) entry which is preliminary data.</text>
</comment>
<dbReference type="InterPro" id="IPR041664">
    <property type="entry name" value="AAA_16"/>
</dbReference>
<dbReference type="EMBL" id="JATAAI010000020">
    <property type="protein sequence ID" value="KAK1738569.1"/>
    <property type="molecule type" value="Genomic_DNA"/>
</dbReference>
<dbReference type="SUPFAM" id="SSF48452">
    <property type="entry name" value="TPR-like"/>
    <property type="match status" value="1"/>
</dbReference>
<dbReference type="InterPro" id="IPR053159">
    <property type="entry name" value="Hybrid_Histidine_Kinase"/>
</dbReference>
<evidence type="ECO:0000259" key="1">
    <source>
        <dbReference type="Pfam" id="PF13191"/>
    </source>
</evidence>
<dbReference type="PANTHER" id="PTHR43642:SF1">
    <property type="entry name" value="HYBRID SIGNAL TRANSDUCTION HISTIDINE KINASE G"/>
    <property type="match status" value="1"/>
</dbReference>
<sequence>MERLIDVKPVADASTYDVVSVPLCSWMGNEEEEAKRAAVTDVEEQNSISNFYEKCYNESLIRRTTVAYGIAELLKRSSNGALDTENDIRIDNFVVSVSKQRGSSQRPWDDIKGVGMISSGLTLTIEEPSYLCGLFEGEEDCDGQMGRHLEVELKSTVPQVQDISSSQQAAATIHGGEQESNRCHSFARLLYELLTHEPFPDDALAVDADAAPTIKEPDQKRARNSHDVSSRKKLMLARAKGDFDRAEIPFQIPCIVRMQKQGIPASICLMTQNLLECALRGNGNNGDQLHNAYESLAVVGEDLHLLLLDPDRFLFDNRNQNTNNLQLLYRSDKLYGRDKEETLITDAFCRVSRGKSEAFFIGGFSGSGKSMLVDSLRDRVKCVGGYVTKHKFDAMSREKPLSGVISAFNQVCLMIKGRDRPVIAKKLRDEFGVDFSLLLRLLPNVSVLFPELISPAMSVEVGEAMNARSVCFTLLRFVRVVSSPRHPIMLFLDDMQWADSTALDVIHTILSDTMGSSCMFFVGTYRDNEVQIDHDIFGLLKRLEISNVRTTKVYLAGLDQEALNTMISDALCLYPRICKSLSDILFQKTKGNPFFVLEFMQSLKSRGLLQYNIHQKRWVWNEDIIRAEDITDNVLHLLSSKMNGLSGDVQTLLKVMACFGSSTNESVIGYLSESVEYAGVRNGLEGALSDGFIVKDEEGCLQFVHDKVREAAYNLIPDSDKKQFHYHLGKSLYSFCDGEDVGDTIFLIASQINHGKEWILRDKDLSIAIAELNMKAGEKALDGCDHKTAYSYLGAALSLLPNDHWRNHYDLSLRLNFLMAGAAKSCCQYDEAEQILRGISGRTRCFEDKLPSYLLLSQILRTQGKVDDAYNTCSFVLLQLGETIPESVAPEASKTMVEDTLKMYEEVYDDDWLERKMEGNTLRTLIKIYNVMAFASYFCKSYSMVVYFTCKAVQLSLRNGICEHTPLSFLQFTGNETNDDDAVLCYRIAKNAMSLQERFDMAAQIPELFFNFYGRIAWRFKPFQVCADNLRRGFETGLSTGDNDMGLLCAIHAIKTALFSGASLKSTLKEIDYYLHLLKTFKSAKMYSNILIYRETVSVLIDKGDATSIQEKNLCGDLDDPSNKLRDGLFCHRAIRAYWSGYTERCNHYSEKYMSILWPEARFMKLQMEFYHGLNSLDILKKKLRGFSSVKCKEALRTSISVMRNAAAHSDWNYANKLCLLVAEQQSLYCDHLNAIKLYDASIESARKSGFIHEQGLACEKAGFYYKRYGAVHKALDYFKQARECYEEWGSSMKVDFIQNELNNVNVQMLLHNHNELAR</sequence>
<evidence type="ECO:0000313" key="2">
    <source>
        <dbReference type="EMBL" id="KAK1738569.1"/>
    </source>
</evidence>